<dbReference type="Pfam" id="PF22685">
    <property type="entry name" value="Gal80p_C-like"/>
    <property type="match status" value="1"/>
</dbReference>
<dbReference type="EMBL" id="WIGM01000282">
    <property type="protein sequence ID" value="KAF6830537.1"/>
    <property type="molecule type" value="Genomic_DNA"/>
</dbReference>
<comment type="caution">
    <text evidence="3">The sequence shown here is derived from an EMBL/GenBank/DDBJ whole genome shotgun (WGS) entry which is preliminary data.</text>
</comment>
<sequence>MSPIRIALIGLSASAKTSWAAEAHLPYLLSPRGSEHYQIVALLNSSAKAAANARSHFGLPEVVKAYGDPETLARDPEVDLVVCITRVDTHATLVAPSLKAGKAVYVEWPLTQGLATSEELVAVAATAGNSIVGLQGRVAPVVREVKKLVDSGRVGRVLGSDVEAYGSLLPRDKLPEGLAYFADRKVGGNPVTIAFAHAIDFIHHVLGEFDEDSVGSRMQLQRPDIKVLGDDIGEEQRIVTSDVPDFIALHGAIDGSNTVDGATLAVRFRNGTPFKGRPAFVWRIAGEKGEIEVESPAGPYLHSDSYVEPVVIRVHDHESDVVEEVPWKWEAWQEELPVRARNVGEVYERYGAWVESGKRDVGEDEKWPTLEDAVVRLREIEGLFEIYNAQ</sequence>
<dbReference type="Proteomes" id="UP000639643">
    <property type="component" value="Unassembled WGS sequence"/>
</dbReference>
<dbReference type="InterPro" id="IPR036291">
    <property type="entry name" value="NAD(P)-bd_dom_sf"/>
</dbReference>
<dbReference type="AlphaFoldDB" id="A0A8H6NEG3"/>
<keyword evidence="4" id="KW-1185">Reference proteome</keyword>
<feature type="domain" description="Gal80p-like C-terminal" evidence="2">
    <location>
        <begin position="140"/>
        <end position="295"/>
    </location>
</feature>
<protein>
    <submittedName>
        <fullName evidence="3">Oxidoreductase family protein</fullName>
    </submittedName>
</protein>
<dbReference type="InterPro" id="IPR000683">
    <property type="entry name" value="Gfo/Idh/MocA-like_OxRdtase_N"/>
</dbReference>
<dbReference type="Pfam" id="PF01408">
    <property type="entry name" value="GFO_IDH_MocA"/>
    <property type="match status" value="1"/>
</dbReference>
<name>A0A8H6NEG3_9PEZI</name>
<dbReference type="PANTHER" id="PTHR43708:SF1">
    <property type="entry name" value="GALACTOSE_LACTOSE METABOLISM REGULATORY PROTEIN GAL80"/>
    <property type="match status" value="1"/>
</dbReference>
<gene>
    <name evidence="3" type="ORF">CMUS01_07697</name>
</gene>
<dbReference type="InterPro" id="IPR051317">
    <property type="entry name" value="Gfo/Idh/MocA_oxidoreduct"/>
</dbReference>
<evidence type="ECO:0000313" key="4">
    <source>
        <dbReference type="Proteomes" id="UP000639643"/>
    </source>
</evidence>
<reference evidence="3" key="1">
    <citation type="journal article" date="2020" name="Phytopathology">
        <title>Genome Sequence Resources of Colletotrichum truncatum, C. plurivorum, C. musicola, and C. sojae: Four Species Pathogenic to Soybean (Glycine max).</title>
        <authorList>
            <person name="Rogerio F."/>
            <person name="Boufleur T.R."/>
            <person name="Ciampi-Guillardi M."/>
            <person name="Sukno S.A."/>
            <person name="Thon M.R."/>
            <person name="Massola Junior N.S."/>
            <person name="Baroncelli R."/>
        </authorList>
    </citation>
    <scope>NUCLEOTIDE SEQUENCE</scope>
    <source>
        <strain evidence="3">LFN0074</strain>
    </source>
</reference>
<dbReference type="OrthoDB" id="446809at2759"/>
<dbReference type="InterPro" id="IPR055080">
    <property type="entry name" value="Gal80p-like_C"/>
</dbReference>
<dbReference type="PANTHER" id="PTHR43708">
    <property type="entry name" value="CONSERVED EXPRESSED OXIDOREDUCTASE (EUROFUNG)"/>
    <property type="match status" value="1"/>
</dbReference>
<feature type="domain" description="Gfo/Idh/MocA-like oxidoreductase N-terminal" evidence="1">
    <location>
        <begin position="4"/>
        <end position="129"/>
    </location>
</feature>
<evidence type="ECO:0000259" key="2">
    <source>
        <dbReference type="Pfam" id="PF22685"/>
    </source>
</evidence>
<dbReference type="Gene3D" id="3.40.50.720">
    <property type="entry name" value="NAD(P)-binding Rossmann-like Domain"/>
    <property type="match status" value="1"/>
</dbReference>
<organism evidence="3 4">
    <name type="scientific">Colletotrichum musicola</name>
    <dbReference type="NCBI Taxonomy" id="2175873"/>
    <lineage>
        <taxon>Eukaryota</taxon>
        <taxon>Fungi</taxon>
        <taxon>Dikarya</taxon>
        <taxon>Ascomycota</taxon>
        <taxon>Pezizomycotina</taxon>
        <taxon>Sordariomycetes</taxon>
        <taxon>Hypocreomycetidae</taxon>
        <taxon>Glomerellales</taxon>
        <taxon>Glomerellaceae</taxon>
        <taxon>Colletotrichum</taxon>
        <taxon>Colletotrichum orchidearum species complex</taxon>
    </lineage>
</organism>
<dbReference type="SUPFAM" id="SSF55347">
    <property type="entry name" value="Glyceraldehyde-3-phosphate dehydrogenase-like, C-terminal domain"/>
    <property type="match status" value="1"/>
</dbReference>
<dbReference type="SUPFAM" id="SSF51735">
    <property type="entry name" value="NAD(P)-binding Rossmann-fold domains"/>
    <property type="match status" value="1"/>
</dbReference>
<dbReference type="Gene3D" id="3.30.360.10">
    <property type="entry name" value="Dihydrodipicolinate Reductase, domain 2"/>
    <property type="match status" value="1"/>
</dbReference>
<evidence type="ECO:0000259" key="1">
    <source>
        <dbReference type="Pfam" id="PF01408"/>
    </source>
</evidence>
<accession>A0A8H6NEG3</accession>
<proteinExistence type="predicted"/>
<evidence type="ECO:0000313" key="3">
    <source>
        <dbReference type="EMBL" id="KAF6830537.1"/>
    </source>
</evidence>
<dbReference type="GO" id="GO:0000166">
    <property type="term" value="F:nucleotide binding"/>
    <property type="evidence" value="ECO:0007669"/>
    <property type="project" value="InterPro"/>
</dbReference>